<organism evidence="2 3">
    <name type="scientific">Castellaniella ginsengisoli</name>
    <dbReference type="NCBI Taxonomy" id="546114"/>
    <lineage>
        <taxon>Bacteria</taxon>
        <taxon>Pseudomonadati</taxon>
        <taxon>Pseudomonadota</taxon>
        <taxon>Betaproteobacteria</taxon>
        <taxon>Burkholderiales</taxon>
        <taxon>Alcaligenaceae</taxon>
        <taxon>Castellaniella</taxon>
    </lineage>
</organism>
<name>A0ABN1KTQ9_9BURK</name>
<reference evidence="2 3" key="1">
    <citation type="journal article" date="2019" name="Int. J. Syst. Evol. Microbiol.">
        <title>The Global Catalogue of Microorganisms (GCM) 10K type strain sequencing project: providing services to taxonomists for standard genome sequencing and annotation.</title>
        <authorList>
            <consortium name="The Broad Institute Genomics Platform"/>
            <consortium name="The Broad Institute Genome Sequencing Center for Infectious Disease"/>
            <person name="Wu L."/>
            <person name="Ma J."/>
        </authorList>
    </citation>
    <scope>NUCLEOTIDE SEQUENCE [LARGE SCALE GENOMIC DNA]</scope>
    <source>
        <strain evidence="2 3">JCM 15515</strain>
    </source>
</reference>
<accession>A0ABN1KTQ9</accession>
<evidence type="ECO:0000313" key="2">
    <source>
        <dbReference type="EMBL" id="GAA0775724.1"/>
    </source>
</evidence>
<gene>
    <name evidence="2" type="ORF">GCM10009108_09040</name>
</gene>
<keyword evidence="3" id="KW-1185">Reference proteome</keyword>
<dbReference type="EMBL" id="BAAAEX010000004">
    <property type="protein sequence ID" value="GAA0775724.1"/>
    <property type="molecule type" value="Genomic_DNA"/>
</dbReference>
<sequence length="61" mass="7136">MHETIQKRARRQDYRSGPKFKTNLSPRPDDPISFQNQIIYGLLKNHQIFLSLQNHPHGAPV</sequence>
<evidence type="ECO:0000256" key="1">
    <source>
        <dbReference type="SAM" id="MobiDB-lite"/>
    </source>
</evidence>
<comment type="caution">
    <text evidence="2">The sequence shown here is derived from an EMBL/GenBank/DDBJ whole genome shotgun (WGS) entry which is preliminary data.</text>
</comment>
<evidence type="ECO:0000313" key="3">
    <source>
        <dbReference type="Proteomes" id="UP001500573"/>
    </source>
</evidence>
<proteinExistence type="predicted"/>
<dbReference type="Proteomes" id="UP001500573">
    <property type="component" value="Unassembled WGS sequence"/>
</dbReference>
<protein>
    <submittedName>
        <fullName evidence="2">Uncharacterized protein</fullName>
    </submittedName>
</protein>
<feature type="region of interest" description="Disordered" evidence="1">
    <location>
        <begin position="1"/>
        <end position="31"/>
    </location>
</feature>
<feature type="compositionally biased region" description="Basic and acidic residues" evidence="1">
    <location>
        <begin position="1"/>
        <end position="16"/>
    </location>
</feature>